<organism evidence="1 2">
    <name type="scientific">Marasmius crinis-equi</name>
    <dbReference type="NCBI Taxonomy" id="585013"/>
    <lineage>
        <taxon>Eukaryota</taxon>
        <taxon>Fungi</taxon>
        <taxon>Dikarya</taxon>
        <taxon>Basidiomycota</taxon>
        <taxon>Agaricomycotina</taxon>
        <taxon>Agaricomycetes</taxon>
        <taxon>Agaricomycetidae</taxon>
        <taxon>Agaricales</taxon>
        <taxon>Marasmiineae</taxon>
        <taxon>Marasmiaceae</taxon>
        <taxon>Marasmius</taxon>
    </lineage>
</organism>
<evidence type="ECO:0000313" key="2">
    <source>
        <dbReference type="Proteomes" id="UP001465976"/>
    </source>
</evidence>
<keyword evidence="2" id="KW-1185">Reference proteome</keyword>
<gene>
    <name evidence="1" type="ORF">V5O48_008408</name>
</gene>
<name>A0ABR3FE05_9AGAR</name>
<dbReference type="Proteomes" id="UP001465976">
    <property type="component" value="Unassembled WGS sequence"/>
</dbReference>
<dbReference type="EMBL" id="JBAHYK010000492">
    <property type="protein sequence ID" value="KAL0573541.1"/>
    <property type="molecule type" value="Genomic_DNA"/>
</dbReference>
<comment type="caution">
    <text evidence="1">The sequence shown here is derived from an EMBL/GenBank/DDBJ whole genome shotgun (WGS) entry which is preliminary data.</text>
</comment>
<feature type="non-terminal residue" evidence="1">
    <location>
        <position position="1"/>
    </location>
</feature>
<proteinExistence type="predicted"/>
<accession>A0ABR3FE05</accession>
<reference evidence="1 2" key="1">
    <citation type="submission" date="2024-02" db="EMBL/GenBank/DDBJ databases">
        <title>A draft genome for the cacao thread blight pathogen Marasmius crinis-equi.</title>
        <authorList>
            <person name="Cohen S.P."/>
            <person name="Baruah I.K."/>
            <person name="Amoako-Attah I."/>
            <person name="Bukari Y."/>
            <person name="Meinhardt L.W."/>
            <person name="Bailey B.A."/>
        </authorList>
    </citation>
    <scope>NUCLEOTIDE SEQUENCE [LARGE SCALE GENOMIC DNA]</scope>
    <source>
        <strain evidence="1 2">GH-76</strain>
    </source>
</reference>
<evidence type="ECO:0000313" key="1">
    <source>
        <dbReference type="EMBL" id="KAL0573541.1"/>
    </source>
</evidence>
<sequence>LQHLLFASCTTIEALHLDIYEFRPKIQDIVFSYHFPHLISLTVRERRWQCLIGQVFADFLSIHNTLTHLDLGERGRAFSFPREPANAVILHPDTLPRLSSFRGSLKSLEAMTKARLRCLWTTVVKVEVSPSIIYREGRETNRAEAHETLSVLGGLLAFEAFQRVEEFRLYLGIYEEDMEPFVRAVRSLFLRGSVKARRGIDETIVEARIESNLA</sequence>
<protein>
    <submittedName>
        <fullName evidence="1">Uncharacterized protein</fullName>
    </submittedName>
</protein>